<evidence type="ECO:0000256" key="8">
    <source>
        <dbReference type="SAM" id="MobiDB-lite"/>
    </source>
</evidence>
<accession>A0A8H7SL70</accession>
<evidence type="ECO:0000259" key="9">
    <source>
        <dbReference type="PROSITE" id="PS50157"/>
    </source>
</evidence>
<feature type="domain" description="C2H2-type" evidence="9">
    <location>
        <begin position="254"/>
        <end position="282"/>
    </location>
</feature>
<evidence type="ECO:0000256" key="3">
    <source>
        <dbReference type="ARBA" id="ARBA00022737"/>
    </source>
</evidence>
<dbReference type="Gene3D" id="3.30.160.60">
    <property type="entry name" value="Classic Zinc Finger"/>
    <property type="match status" value="1"/>
</dbReference>
<name>A0A8H7SL70_9FUNG</name>
<keyword evidence="6" id="KW-0539">Nucleus</keyword>
<dbReference type="PROSITE" id="PS50157">
    <property type="entry name" value="ZINC_FINGER_C2H2_2"/>
    <property type="match status" value="2"/>
</dbReference>
<keyword evidence="4 7" id="KW-0863">Zinc-finger</keyword>
<keyword evidence="5" id="KW-0862">Zinc</keyword>
<dbReference type="SMART" id="SM00355">
    <property type="entry name" value="ZnF_C2H2"/>
    <property type="match status" value="3"/>
</dbReference>
<comment type="subcellular location">
    <subcellularLocation>
        <location evidence="1">Nucleus</location>
    </subcellularLocation>
</comment>
<reference evidence="10" key="1">
    <citation type="submission" date="2021-01" db="EMBL/GenBank/DDBJ databases">
        <title>Metabolic potential, ecology and presence of endohyphal bacteria is reflected in genomic diversity of Mucoromycotina.</title>
        <authorList>
            <person name="Muszewska A."/>
            <person name="Okrasinska A."/>
            <person name="Steczkiewicz K."/>
            <person name="Drgas O."/>
            <person name="Orlowska M."/>
            <person name="Perlinska-Lenart U."/>
            <person name="Aleksandrzak-Piekarczyk T."/>
            <person name="Szatraj K."/>
            <person name="Zielenkiewicz U."/>
            <person name="Pilsyk S."/>
            <person name="Malc E."/>
            <person name="Mieczkowski P."/>
            <person name="Kruszewska J.S."/>
            <person name="Biernat P."/>
            <person name="Pawlowska J."/>
        </authorList>
    </citation>
    <scope>NUCLEOTIDE SEQUENCE</scope>
    <source>
        <strain evidence="10">WA0000018081</strain>
    </source>
</reference>
<proteinExistence type="predicted"/>
<evidence type="ECO:0000313" key="10">
    <source>
        <dbReference type="EMBL" id="KAG2230388.1"/>
    </source>
</evidence>
<keyword evidence="11" id="KW-1185">Reference proteome</keyword>
<dbReference type="EMBL" id="JAEPRE010000205">
    <property type="protein sequence ID" value="KAG2230388.1"/>
    <property type="molecule type" value="Genomic_DNA"/>
</dbReference>
<gene>
    <name evidence="10" type="ORF">INT48_004199</name>
</gene>
<dbReference type="PROSITE" id="PS00028">
    <property type="entry name" value="ZINC_FINGER_C2H2_1"/>
    <property type="match status" value="2"/>
</dbReference>
<dbReference type="PANTHER" id="PTHR24388:SF54">
    <property type="entry name" value="PROTEIN ESCARGOT"/>
    <property type="match status" value="1"/>
</dbReference>
<evidence type="ECO:0000256" key="1">
    <source>
        <dbReference type="ARBA" id="ARBA00004123"/>
    </source>
</evidence>
<evidence type="ECO:0000313" key="11">
    <source>
        <dbReference type="Proteomes" id="UP000613177"/>
    </source>
</evidence>
<dbReference type="InterPro" id="IPR013087">
    <property type="entry name" value="Znf_C2H2_type"/>
</dbReference>
<feature type="region of interest" description="Disordered" evidence="8">
    <location>
        <begin position="177"/>
        <end position="221"/>
    </location>
</feature>
<dbReference type="Proteomes" id="UP000613177">
    <property type="component" value="Unassembled WGS sequence"/>
</dbReference>
<sequence length="314" mass="35608">MSHNKNNLSHSGALNRVSHQPIKQDIMISPAAALNYNALRIIYPPCNGDDLFSTADPNLTTYQPIDYYGSPFSELTYDYSHLSPSSNGQSLTEEPAVFDYLSGDDSSCSPYDDHVDTPGTEECFPNIFQDIIAQDKVRVVDPSDPVTANKHVPLTFNGDPNLLIIHKEEDEAPLSPTCKLPSITEEDPDQLFDPTRSRKRKAEKLSVDTSTTTKKRKKAPAKVFRCPNCPHTSKRKYNLTTHIKTHDKNRVKEFTCSQCQKGFDRRHDRNRHLSTVHRHERAHVCNHCPAHFSRGDALNRHLIQKHGYDEGFED</sequence>
<dbReference type="InterPro" id="IPR050527">
    <property type="entry name" value="Snail/Krueppel_Znf"/>
</dbReference>
<feature type="domain" description="C2H2-type" evidence="9">
    <location>
        <begin position="224"/>
        <end position="251"/>
    </location>
</feature>
<comment type="caution">
    <text evidence="10">The sequence shown here is derived from an EMBL/GenBank/DDBJ whole genome shotgun (WGS) entry which is preliminary data.</text>
</comment>
<evidence type="ECO:0000256" key="7">
    <source>
        <dbReference type="PROSITE-ProRule" id="PRU00042"/>
    </source>
</evidence>
<organism evidence="10 11">
    <name type="scientific">Thamnidium elegans</name>
    <dbReference type="NCBI Taxonomy" id="101142"/>
    <lineage>
        <taxon>Eukaryota</taxon>
        <taxon>Fungi</taxon>
        <taxon>Fungi incertae sedis</taxon>
        <taxon>Mucoromycota</taxon>
        <taxon>Mucoromycotina</taxon>
        <taxon>Mucoromycetes</taxon>
        <taxon>Mucorales</taxon>
        <taxon>Mucorineae</taxon>
        <taxon>Mucoraceae</taxon>
        <taxon>Thamnidium</taxon>
    </lineage>
</organism>
<protein>
    <recommendedName>
        <fullName evidence="9">C2H2-type domain-containing protein</fullName>
    </recommendedName>
</protein>
<keyword evidence="2" id="KW-0479">Metal-binding</keyword>
<evidence type="ECO:0000256" key="6">
    <source>
        <dbReference type="ARBA" id="ARBA00023242"/>
    </source>
</evidence>
<dbReference type="GO" id="GO:0000978">
    <property type="term" value="F:RNA polymerase II cis-regulatory region sequence-specific DNA binding"/>
    <property type="evidence" value="ECO:0007669"/>
    <property type="project" value="TreeGrafter"/>
</dbReference>
<dbReference type="GO" id="GO:0005634">
    <property type="term" value="C:nucleus"/>
    <property type="evidence" value="ECO:0007669"/>
    <property type="project" value="UniProtKB-SubCell"/>
</dbReference>
<evidence type="ECO:0000256" key="5">
    <source>
        <dbReference type="ARBA" id="ARBA00022833"/>
    </source>
</evidence>
<dbReference type="GO" id="GO:0000981">
    <property type="term" value="F:DNA-binding transcription factor activity, RNA polymerase II-specific"/>
    <property type="evidence" value="ECO:0007669"/>
    <property type="project" value="TreeGrafter"/>
</dbReference>
<dbReference type="InterPro" id="IPR036236">
    <property type="entry name" value="Znf_C2H2_sf"/>
</dbReference>
<keyword evidence="3" id="KW-0677">Repeat</keyword>
<dbReference type="AlphaFoldDB" id="A0A8H7SL70"/>
<dbReference type="GO" id="GO:0008270">
    <property type="term" value="F:zinc ion binding"/>
    <property type="evidence" value="ECO:0007669"/>
    <property type="project" value="UniProtKB-KW"/>
</dbReference>
<evidence type="ECO:0000256" key="4">
    <source>
        <dbReference type="ARBA" id="ARBA00022771"/>
    </source>
</evidence>
<dbReference type="SUPFAM" id="SSF57667">
    <property type="entry name" value="beta-beta-alpha zinc fingers"/>
    <property type="match status" value="2"/>
</dbReference>
<dbReference type="PANTHER" id="PTHR24388">
    <property type="entry name" value="ZINC FINGER PROTEIN"/>
    <property type="match status" value="1"/>
</dbReference>
<evidence type="ECO:0000256" key="2">
    <source>
        <dbReference type="ARBA" id="ARBA00022723"/>
    </source>
</evidence>
<dbReference type="Pfam" id="PF00096">
    <property type="entry name" value="zf-C2H2"/>
    <property type="match status" value="1"/>
</dbReference>